<keyword evidence="3" id="KW-0645">Protease</keyword>
<accession>A0A1H2L156</accession>
<gene>
    <name evidence="3" type="ORF">SAMN04488563_4763</name>
</gene>
<sequence length="463" mass="48774">MSGTMTPQEIVERCLELSKASGTLVLVDEASTANLRWATNALTTNGVTRGRSVTVIATVDGASGTASGVVARSAVTPEGLEPLVRAAEQAARDNGPAEDAQPLVPGDARPGWSDAPGETSPDVFAHIAPALGDAFSRADDERRLLYGYLEHGVRTTYLGSSTGLRARHEQPTGHIGITGKSADKTRSAWVGQSSRDLTDVDVTALDAELTKRLGWAQRTVELPAGRYDTVLPPTAVADLMIYAYWTMSGRDAADGRSVYSAPGGATRVGERLSKHPVSLWSDPAAPGLECAPAVYAHASSAESSVFDNGLPVAPTSWIEDGTLRALLQSRHSAGLTGLPVTPAVDNLGLTVDGATGGVEELAAGVERGLLLTCLWYIRAVDPQTLLLTGLTRDGVYLVENGEVTGAVNNYRFNESPIALLDRFTAAGATVPTFSREWGDYFPRTAMPALRVPDFNMSSVSQAS</sequence>
<dbReference type="PANTHER" id="PTHR43666">
    <property type="entry name" value="TLDD PROTEIN"/>
    <property type="match status" value="1"/>
</dbReference>
<dbReference type="GO" id="GO:0008237">
    <property type="term" value="F:metallopeptidase activity"/>
    <property type="evidence" value="ECO:0007669"/>
    <property type="project" value="InterPro"/>
</dbReference>
<protein>
    <submittedName>
        <fullName evidence="3">Predicted Zn-dependent protease or its inactivated homolog</fullName>
    </submittedName>
</protein>
<dbReference type="EMBL" id="LT629791">
    <property type="protein sequence ID" value="SDU74532.1"/>
    <property type="molecule type" value="Genomic_DNA"/>
</dbReference>
<keyword evidence="4" id="KW-1185">Reference proteome</keyword>
<dbReference type="GO" id="GO:0006508">
    <property type="term" value="P:proteolysis"/>
    <property type="evidence" value="ECO:0007669"/>
    <property type="project" value="UniProtKB-KW"/>
</dbReference>
<dbReference type="SUPFAM" id="SSF111283">
    <property type="entry name" value="Putative modulator of DNA gyrase, PmbA/TldD"/>
    <property type="match status" value="1"/>
</dbReference>
<dbReference type="InterPro" id="IPR035068">
    <property type="entry name" value="TldD/PmbA_N"/>
</dbReference>
<reference evidence="4" key="1">
    <citation type="submission" date="2016-10" db="EMBL/GenBank/DDBJ databases">
        <authorList>
            <person name="Varghese N."/>
            <person name="Submissions S."/>
        </authorList>
    </citation>
    <scope>NUCLEOTIDE SEQUENCE [LARGE SCALE GENOMIC DNA]</scope>
    <source>
        <strain evidence="4">DSM 45079</strain>
    </source>
</reference>
<feature type="region of interest" description="Disordered" evidence="1">
    <location>
        <begin position="90"/>
        <end position="117"/>
    </location>
</feature>
<feature type="domain" description="Metalloprotease TldD/E C-terminal" evidence="2">
    <location>
        <begin position="225"/>
        <end position="457"/>
    </location>
</feature>
<dbReference type="Proteomes" id="UP000182977">
    <property type="component" value="Chromosome I"/>
</dbReference>
<evidence type="ECO:0000313" key="3">
    <source>
        <dbReference type="EMBL" id="SDU74532.1"/>
    </source>
</evidence>
<evidence type="ECO:0000259" key="2">
    <source>
        <dbReference type="Pfam" id="PF19289"/>
    </source>
</evidence>
<dbReference type="Gene3D" id="3.30.2290.10">
    <property type="entry name" value="PmbA/TldD superfamily"/>
    <property type="match status" value="1"/>
</dbReference>
<keyword evidence="3" id="KW-0378">Hydrolase</keyword>
<dbReference type="PANTHER" id="PTHR43666:SF1">
    <property type="entry name" value="CONSERVED PROTEIN"/>
    <property type="match status" value="1"/>
</dbReference>
<name>A0A1H2L156_9ACTN</name>
<dbReference type="InterPro" id="IPR045569">
    <property type="entry name" value="Metalloprtase-TldD/E_C"/>
</dbReference>
<evidence type="ECO:0000313" key="4">
    <source>
        <dbReference type="Proteomes" id="UP000182977"/>
    </source>
</evidence>
<dbReference type="Pfam" id="PF19289">
    <property type="entry name" value="PmbA_TldD_3rd"/>
    <property type="match status" value="1"/>
</dbReference>
<dbReference type="STRING" id="419479.SAMN04488563_4763"/>
<proteinExistence type="predicted"/>
<dbReference type="InterPro" id="IPR036059">
    <property type="entry name" value="TldD/PmbA_sf"/>
</dbReference>
<organism evidence="3 4">
    <name type="scientific">Jiangella alkaliphila</name>
    <dbReference type="NCBI Taxonomy" id="419479"/>
    <lineage>
        <taxon>Bacteria</taxon>
        <taxon>Bacillati</taxon>
        <taxon>Actinomycetota</taxon>
        <taxon>Actinomycetes</taxon>
        <taxon>Jiangellales</taxon>
        <taxon>Jiangellaceae</taxon>
        <taxon>Jiangella</taxon>
    </lineage>
</organism>
<evidence type="ECO:0000256" key="1">
    <source>
        <dbReference type="SAM" id="MobiDB-lite"/>
    </source>
</evidence>
<dbReference type="AlphaFoldDB" id="A0A1H2L156"/>